<dbReference type="GO" id="GO:0016491">
    <property type="term" value="F:oxidoreductase activity"/>
    <property type="evidence" value="ECO:0007669"/>
    <property type="project" value="UniProtKB-KW"/>
</dbReference>
<dbReference type="PROSITE" id="PS00061">
    <property type="entry name" value="ADH_SHORT"/>
    <property type="match status" value="1"/>
</dbReference>
<evidence type="ECO:0000256" key="1">
    <source>
        <dbReference type="ARBA" id="ARBA00023002"/>
    </source>
</evidence>
<dbReference type="PRINTS" id="PR00080">
    <property type="entry name" value="SDRFAMILY"/>
</dbReference>
<reference evidence="3" key="1">
    <citation type="journal article" date="2011" name="Environ. Microbiol.">
        <title>Genomic insights into the metabolic potential of the polycyclic aromatic hydrocarbon degrading sulfate-reducing Deltaproteobacterium N47.</title>
        <authorList>
            <person name="Bergmann F."/>
            <person name="Selesi D."/>
            <person name="Weinmaier T."/>
            <person name="Tischler P."/>
            <person name="Rattei T."/>
            <person name="Meckenstock R.U."/>
        </authorList>
    </citation>
    <scope>NUCLEOTIDE SEQUENCE</scope>
</reference>
<dbReference type="EMBL" id="FR695874">
    <property type="protein sequence ID" value="CBX30264.1"/>
    <property type="molecule type" value="Genomic_DNA"/>
</dbReference>
<comment type="similarity">
    <text evidence="2">Belongs to the short-chain dehydrogenases/reductases (SDR) family.</text>
</comment>
<dbReference type="PRINTS" id="PR00081">
    <property type="entry name" value="GDHRDH"/>
</dbReference>
<organism evidence="3">
    <name type="scientific">uncultured Desulfobacterium sp</name>
    <dbReference type="NCBI Taxonomy" id="201089"/>
    <lineage>
        <taxon>Bacteria</taxon>
        <taxon>Pseudomonadati</taxon>
        <taxon>Thermodesulfobacteriota</taxon>
        <taxon>Desulfobacteria</taxon>
        <taxon>Desulfobacterales</taxon>
        <taxon>Desulfobacteriaceae</taxon>
        <taxon>Desulfobacterium</taxon>
        <taxon>environmental samples</taxon>
    </lineage>
</organism>
<dbReference type="Gene3D" id="3.40.50.720">
    <property type="entry name" value="NAD(P)-binding Rossmann-like Domain"/>
    <property type="match status" value="1"/>
</dbReference>
<dbReference type="InterPro" id="IPR020904">
    <property type="entry name" value="Sc_DH/Rdtase_CS"/>
</dbReference>
<dbReference type="SUPFAM" id="SSF51735">
    <property type="entry name" value="NAD(P)-binding Rossmann-fold domains"/>
    <property type="match status" value="1"/>
</dbReference>
<name>E1YHZ5_9BACT</name>
<dbReference type="InterPro" id="IPR002347">
    <property type="entry name" value="SDR_fam"/>
</dbReference>
<dbReference type="Pfam" id="PF00106">
    <property type="entry name" value="adh_short"/>
    <property type="match status" value="1"/>
</dbReference>
<accession>E1YHZ5</accession>
<gene>
    <name evidence="3" type="ORF">N47_D30730</name>
</gene>
<dbReference type="AlphaFoldDB" id="E1YHZ5"/>
<evidence type="ECO:0000313" key="3">
    <source>
        <dbReference type="EMBL" id="CBX30264.1"/>
    </source>
</evidence>
<keyword evidence="1" id="KW-0560">Oxidoreductase</keyword>
<sequence length="252" mass="26327">MKISECKAVISGGASGIGEECARQITSGGGKVTILDLQEDKGTSLAAELGGFFVKTDVTNNDSVNQAINTAAEKMGGINVAINCAGIGGPCKILDKEKGPMPMDFFEARIQVNLIGTMRVLISSAAKMAENAPGEDGERGIIINTSSVAASQGQIGQAAYSASKGGVEGLMLPVARELGRHGIRVVTIAPGTIDTPMLARVPEKAREALAKSIPFPKRLGKPSEYAFLVLHLIENIYLNGEVFKLTGALRMA</sequence>
<protein>
    <submittedName>
        <fullName evidence="3">3-hydroxyacyl-CoA dehydrogenase type-2</fullName>
    </submittedName>
</protein>
<dbReference type="InterPro" id="IPR036291">
    <property type="entry name" value="NAD(P)-bd_dom_sf"/>
</dbReference>
<dbReference type="PANTHER" id="PTHR43658">
    <property type="entry name" value="SHORT-CHAIN DEHYDROGENASE/REDUCTASE"/>
    <property type="match status" value="1"/>
</dbReference>
<dbReference type="PANTHER" id="PTHR43658:SF8">
    <property type="entry name" value="17-BETA-HYDROXYSTEROID DEHYDROGENASE 14-RELATED"/>
    <property type="match status" value="1"/>
</dbReference>
<proteinExistence type="inferred from homology"/>
<evidence type="ECO:0000256" key="2">
    <source>
        <dbReference type="RuleBase" id="RU000363"/>
    </source>
</evidence>